<evidence type="ECO:0000256" key="9">
    <source>
        <dbReference type="SAM" id="MobiDB-lite"/>
    </source>
</evidence>
<evidence type="ECO:0000256" key="6">
    <source>
        <dbReference type="ARBA" id="ARBA00022884"/>
    </source>
</evidence>
<proteinExistence type="predicted"/>
<dbReference type="SUPFAM" id="SSF103145">
    <property type="entry name" value="Tombusvirus P19 core protein, VP19"/>
    <property type="match status" value="1"/>
</dbReference>
<feature type="non-terminal residue" evidence="10">
    <location>
        <position position="1"/>
    </location>
</feature>
<dbReference type="EMBL" id="AJ288925">
    <property type="protein sequence ID" value="CAC01262.1"/>
    <property type="molecule type" value="Genomic_RNA"/>
</dbReference>
<accession>Q9ICR5</accession>
<dbReference type="Gene3D" id="3.30.390.180">
    <property type="entry name" value="RNA silencing suppressor P19"/>
    <property type="match status" value="1"/>
</dbReference>
<organism evidence="10">
    <name type="scientific">Tomato bushy stunt virus</name>
    <dbReference type="NCBI Taxonomy" id="12145"/>
    <lineage>
        <taxon>Viruses</taxon>
        <taxon>Riboviria</taxon>
        <taxon>Orthornavirae</taxon>
        <taxon>Kitrinoviricota</taxon>
        <taxon>Tolucaviricetes</taxon>
        <taxon>Tolivirales</taxon>
        <taxon>Tombusviridae</taxon>
        <taxon>Procedovirinae</taxon>
        <taxon>Tombusvirus</taxon>
        <taxon>Tombusvirus lycopersici</taxon>
    </lineage>
</organism>
<keyword evidence="6" id="KW-0694">RNA-binding</keyword>
<evidence type="ECO:0000256" key="5">
    <source>
        <dbReference type="ARBA" id="ARBA00022632"/>
    </source>
</evidence>
<keyword evidence="4" id="KW-0945">Host-virus interaction</keyword>
<comment type="subunit">
    <text evidence="1">Homodimer.</text>
</comment>
<dbReference type="Pfam" id="PF03220">
    <property type="entry name" value="Tombus_P19"/>
    <property type="match status" value="1"/>
</dbReference>
<evidence type="ECO:0000256" key="4">
    <source>
        <dbReference type="ARBA" id="ARBA00022581"/>
    </source>
</evidence>
<feature type="region of interest" description="Disordered" evidence="9">
    <location>
        <begin position="1"/>
        <end position="37"/>
    </location>
</feature>
<dbReference type="InterPro" id="IPR036131">
    <property type="entry name" value="VP19_sf"/>
</dbReference>
<keyword evidence="7" id="KW-0899">Viral immunoevasion</keyword>
<protein>
    <recommendedName>
        <fullName evidence="2">RNA silencing suppressor p19</fullName>
    </recommendedName>
    <alternativeName>
        <fullName evidence="8">19 kDa symptom severity modulator</fullName>
    </alternativeName>
</protein>
<keyword evidence="3" id="KW-0941">Suppressor of RNA silencing</keyword>
<dbReference type="GO" id="GO:0003723">
    <property type="term" value="F:RNA binding"/>
    <property type="evidence" value="ECO:0007669"/>
    <property type="project" value="UniProtKB-KW"/>
</dbReference>
<dbReference type="GO" id="GO:0044423">
    <property type="term" value="C:virion component"/>
    <property type="evidence" value="ECO:0007669"/>
    <property type="project" value="InterPro"/>
</dbReference>
<gene>
    <name evidence="10" type="primary">p19</name>
</gene>
<evidence type="ECO:0000256" key="7">
    <source>
        <dbReference type="ARBA" id="ARBA00023280"/>
    </source>
</evidence>
<evidence type="ECO:0000256" key="1">
    <source>
        <dbReference type="ARBA" id="ARBA00011738"/>
    </source>
</evidence>
<reference evidence="10" key="1">
    <citation type="journal article" date="2001" name="Phytopathology">
        <title>Characterization of Distinct Tombusviruses that Cause Diseases of Lettuce and Tomato in the Western United States.</title>
        <authorList>
            <person name="Obermeier C."/>
            <person name="Sears J.L."/>
            <person name="Liu H.Y."/>
            <person name="Schlueter K.O."/>
            <person name="Ryder E.J."/>
            <person name="Duffus J.E."/>
            <person name="Koike S.T."/>
            <person name="Wisler G.C."/>
        </authorList>
    </citation>
    <scope>NUCLEOTIDE SEQUENCE</scope>
    <source>
        <strain evidence="10">Cherry</strain>
        <tissue evidence="10">Leaf</tissue>
    </source>
</reference>
<evidence type="ECO:0000313" key="10">
    <source>
        <dbReference type="EMBL" id="CAC01262.1"/>
    </source>
</evidence>
<evidence type="ECO:0000256" key="3">
    <source>
        <dbReference type="ARBA" id="ARBA00022463"/>
    </source>
</evidence>
<keyword evidence="5" id="KW-1090">Inhibition of host innate immune response by virus</keyword>
<evidence type="ECO:0000256" key="2">
    <source>
        <dbReference type="ARBA" id="ARBA00022407"/>
    </source>
</evidence>
<dbReference type="GO" id="GO:0052170">
    <property type="term" value="P:symbiont-mediated suppression of host innate immune response"/>
    <property type="evidence" value="ECO:0007669"/>
    <property type="project" value="UniProtKB-KW"/>
</dbReference>
<sequence>MERAIQGNDAREQANSERWDGGSGGTTSPFKLPDESPSWTEWRLHNDETNSNQDNPLGFKESWGFGKVVFKRYLRYDRTEASLHRVLGSWTGDSVNYAASRFFGFDQIGCTYSIRFRGVSITVSGGSRTLQHLCEMAIRSKQELLQLAPIEVESSVSRGCPEGTQTFEKRRRVRQTLQSEFVEMSVNLA</sequence>
<name>Q9ICR5_9TOMB</name>
<dbReference type="InterPro" id="IPR004905">
    <property type="entry name" value="Tombusvirus_p19"/>
</dbReference>
<evidence type="ECO:0000256" key="8">
    <source>
        <dbReference type="ARBA" id="ARBA00032006"/>
    </source>
</evidence>
<feature type="compositionally biased region" description="Basic and acidic residues" evidence="9">
    <location>
        <begin position="1"/>
        <end position="20"/>
    </location>
</feature>